<proteinExistence type="predicted"/>
<dbReference type="Proteomes" id="UP001141327">
    <property type="component" value="Unassembled WGS sequence"/>
</dbReference>
<evidence type="ECO:0000313" key="4">
    <source>
        <dbReference type="Proteomes" id="UP001141327"/>
    </source>
</evidence>
<accession>A0ABQ8U3S8</accession>
<feature type="region of interest" description="Disordered" evidence="1">
    <location>
        <begin position="80"/>
        <end position="99"/>
    </location>
</feature>
<evidence type="ECO:0000256" key="2">
    <source>
        <dbReference type="SAM" id="SignalP"/>
    </source>
</evidence>
<evidence type="ECO:0000313" key="3">
    <source>
        <dbReference type="EMBL" id="KAJ4453985.1"/>
    </source>
</evidence>
<keyword evidence="4" id="KW-1185">Reference proteome</keyword>
<name>A0ABQ8U3S8_9EUKA</name>
<keyword evidence="2" id="KW-0732">Signal</keyword>
<dbReference type="EMBL" id="JAPMOS010000196">
    <property type="protein sequence ID" value="KAJ4453985.1"/>
    <property type="molecule type" value="Genomic_DNA"/>
</dbReference>
<reference evidence="3" key="1">
    <citation type="journal article" date="2022" name="bioRxiv">
        <title>Genomics of Preaxostyla Flagellates Illuminates Evolutionary Transitions and the Path Towards Mitochondrial Loss.</title>
        <authorList>
            <person name="Novak L.V.F."/>
            <person name="Treitli S.C."/>
            <person name="Pyrih J."/>
            <person name="Halakuc P."/>
            <person name="Pipaliya S.V."/>
            <person name="Vacek V."/>
            <person name="Brzon O."/>
            <person name="Soukal P."/>
            <person name="Eme L."/>
            <person name="Dacks J.B."/>
            <person name="Karnkowska A."/>
            <person name="Elias M."/>
            <person name="Hampl V."/>
        </authorList>
    </citation>
    <scope>NUCLEOTIDE SEQUENCE</scope>
    <source>
        <strain evidence="3">RCP-MX</strain>
    </source>
</reference>
<evidence type="ECO:0000256" key="1">
    <source>
        <dbReference type="SAM" id="MobiDB-lite"/>
    </source>
</evidence>
<organism evidence="3 4">
    <name type="scientific">Paratrimastix pyriformis</name>
    <dbReference type="NCBI Taxonomy" id="342808"/>
    <lineage>
        <taxon>Eukaryota</taxon>
        <taxon>Metamonada</taxon>
        <taxon>Preaxostyla</taxon>
        <taxon>Paratrimastigidae</taxon>
        <taxon>Paratrimastix</taxon>
    </lineage>
</organism>
<feature type="signal peptide" evidence="2">
    <location>
        <begin position="1"/>
        <end position="26"/>
    </location>
</feature>
<protein>
    <submittedName>
        <fullName evidence="3">Uncharacterized protein</fullName>
    </submittedName>
</protein>
<comment type="caution">
    <text evidence="3">The sequence shown here is derived from an EMBL/GenBank/DDBJ whole genome shotgun (WGS) entry which is preliminary data.</text>
</comment>
<feature type="chain" id="PRO_5047247039" evidence="2">
    <location>
        <begin position="27"/>
        <end position="264"/>
    </location>
</feature>
<sequence length="264" mass="28557">MTCQILLIKFLDVSAVLRACCASVHSFLVWVCLGKRLLGYPTKVEPEPRGVAGGSRIPLESFPPAVATLTGPALPVLPPLRPRSSGAAPPAPGPWRGDGLPGQTLFTDASWTEQLRDIIPACGKPSHVFRDGFMQFASKISSGQIVFRADTAEAMVLHTLELSEGHHCQRCGIWMNSPGVAFAHVNGASHLYGLFRSLYNVLIQTGDDLGVDLLSWLDSPAVTTELNEGELPSVPLGSRENVYRRVVPYMRAMDSLSQLKKAGR</sequence>
<gene>
    <name evidence="3" type="ORF">PAPYR_11410</name>
</gene>